<dbReference type="AlphaFoldDB" id="A0A8J7WGD7"/>
<reference evidence="1" key="1">
    <citation type="submission" date="2021-04" db="EMBL/GenBank/DDBJ databases">
        <authorList>
            <person name="Yoon J."/>
        </authorList>
    </citation>
    <scope>NUCLEOTIDE SEQUENCE</scope>
    <source>
        <strain evidence="1">KMU-90</strain>
    </source>
</reference>
<evidence type="ECO:0000313" key="2">
    <source>
        <dbReference type="Proteomes" id="UP000681356"/>
    </source>
</evidence>
<gene>
    <name evidence="1" type="ORF">KB874_10675</name>
</gene>
<proteinExistence type="predicted"/>
<keyword evidence="2" id="KW-1185">Reference proteome</keyword>
<dbReference type="EMBL" id="JAGTUU010000004">
    <property type="protein sequence ID" value="MBS0124599.1"/>
    <property type="molecule type" value="Genomic_DNA"/>
</dbReference>
<sequence length="91" mass="10094">MITVEDIVGMTDLTEAEVAALAEHEHLPDLDAAALGDYLMHIHHGPQKVQQMICEDIRAALHADNVEHARELYAVLHHFLADHPEAVRGSE</sequence>
<evidence type="ECO:0000313" key="1">
    <source>
        <dbReference type="EMBL" id="MBS0124599.1"/>
    </source>
</evidence>
<protein>
    <submittedName>
        <fullName evidence="1">Uncharacterized protein</fullName>
    </submittedName>
</protein>
<comment type="caution">
    <text evidence="1">The sequence shown here is derived from an EMBL/GenBank/DDBJ whole genome shotgun (WGS) entry which is preliminary data.</text>
</comment>
<dbReference type="Proteomes" id="UP000681356">
    <property type="component" value="Unassembled WGS sequence"/>
</dbReference>
<dbReference type="RefSeq" id="WP_212536565.1">
    <property type="nucleotide sequence ID" value="NZ_JAGTUU010000004.1"/>
</dbReference>
<organism evidence="1 2">
    <name type="scientific">Thetidibacter halocola</name>
    <dbReference type="NCBI Taxonomy" id="2827239"/>
    <lineage>
        <taxon>Bacteria</taxon>
        <taxon>Pseudomonadati</taxon>
        <taxon>Pseudomonadota</taxon>
        <taxon>Alphaproteobacteria</taxon>
        <taxon>Rhodobacterales</taxon>
        <taxon>Roseobacteraceae</taxon>
        <taxon>Thetidibacter</taxon>
    </lineage>
</organism>
<accession>A0A8J7WGD7</accession>
<name>A0A8J7WGD7_9RHOB</name>